<dbReference type="Gene3D" id="3.40.50.720">
    <property type="entry name" value="NAD(P)-binding Rossmann-like Domain"/>
    <property type="match status" value="1"/>
</dbReference>
<dbReference type="InterPro" id="IPR036291">
    <property type="entry name" value="NAD(P)-bd_dom_sf"/>
</dbReference>
<evidence type="ECO:0000256" key="2">
    <source>
        <dbReference type="ARBA" id="ARBA00023002"/>
    </source>
</evidence>
<dbReference type="AlphaFoldDB" id="A0A975QKT1"/>
<keyword evidence="5" id="KW-1185">Reference proteome</keyword>
<evidence type="ECO:0000313" key="4">
    <source>
        <dbReference type="EMBL" id="QVJ01535.1"/>
    </source>
</evidence>
<gene>
    <name evidence="4" type="ORF">KGD82_26855</name>
</gene>
<dbReference type="Pfam" id="PF00106">
    <property type="entry name" value="adh_short"/>
    <property type="match status" value="1"/>
</dbReference>
<name>A0A975QKT1_9ACTN</name>
<dbReference type="KEGG" id="nec:KGD82_26855"/>
<keyword evidence="2" id="KW-0560">Oxidoreductase</keyword>
<dbReference type="EMBL" id="CP074402">
    <property type="protein sequence ID" value="QVJ01535.1"/>
    <property type="molecule type" value="Genomic_DNA"/>
</dbReference>
<organism evidence="4 5">
    <name type="scientific">Nocardiopsis eucommiae</name>
    <dbReference type="NCBI Taxonomy" id="2831970"/>
    <lineage>
        <taxon>Bacteria</taxon>
        <taxon>Bacillati</taxon>
        <taxon>Actinomycetota</taxon>
        <taxon>Actinomycetes</taxon>
        <taxon>Streptosporangiales</taxon>
        <taxon>Nocardiopsidaceae</taxon>
        <taxon>Nocardiopsis</taxon>
    </lineage>
</organism>
<proteinExistence type="inferred from homology"/>
<dbReference type="PRINTS" id="PR00080">
    <property type="entry name" value="SDRFAMILY"/>
</dbReference>
<comment type="similarity">
    <text evidence="1 3">Belongs to the short-chain dehydrogenases/reductases (SDR) family.</text>
</comment>
<dbReference type="SUPFAM" id="SSF51735">
    <property type="entry name" value="NAD(P)-binding Rossmann-fold domains"/>
    <property type="match status" value="1"/>
</dbReference>
<dbReference type="PRINTS" id="PR00081">
    <property type="entry name" value="GDHRDH"/>
</dbReference>
<dbReference type="GO" id="GO:0016491">
    <property type="term" value="F:oxidoreductase activity"/>
    <property type="evidence" value="ECO:0007669"/>
    <property type="project" value="UniProtKB-KW"/>
</dbReference>
<evidence type="ECO:0000256" key="1">
    <source>
        <dbReference type="ARBA" id="ARBA00006484"/>
    </source>
</evidence>
<protein>
    <submittedName>
        <fullName evidence="4">SDR family NAD(P)-dependent oxidoreductase</fullName>
    </submittedName>
</protein>
<dbReference type="InterPro" id="IPR002347">
    <property type="entry name" value="SDR_fam"/>
</dbReference>
<reference evidence="4" key="1">
    <citation type="submission" date="2021-05" db="EMBL/GenBank/DDBJ databases">
        <authorList>
            <person name="Kaiqin L."/>
            <person name="Jian G."/>
        </authorList>
    </citation>
    <scope>NUCLEOTIDE SEQUENCE</scope>
    <source>
        <strain evidence="4">HDS5</strain>
    </source>
</reference>
<evidence type="ECO:0000313" key="5">
    <source>
        <dbReference type="Proteomes" id="UP000682416"/>
    </source>
</evidence>
<dbReference type="Proteomes" id="UP000682416">
    <property type="component" value="Chromosome"/>
</dbReference>
<dbReference type="PANTHER" id="PTHR24320:SF148">
    <property type="entry name" value="NAD(P)-BINDING ROSSMANN-FOLD SUPERFAMILY PROTEIN"/>
    <property type="match status" value="1"/>
</dbReference>
<dbReference type="PANTHER" id="PTHR24320">
    <property type="entry name" value="RETINOL DEHYDROGENASE"/>
    <property type="match status" value="1"/>
</dbReference>
<accession>A0A975QKT1</accession>
<sequence length="300" mass="32143">MSVKWTAAHLPDLTGRTFVITGATGGIGLVATRELARAGADVVMAVRDPAKGARVADTFGRGRGRIDVRRLDVASLESVRAFADSWTGPLDVLINNAGVMMVPYASTHEGLESQTATNYFGPFALTNALLPHVTDRVVHVASQLHRLGTVRPDDLNWQKREYDPWKAYCDSKLGLLLFSHELQRRLDAVGSPVRSVVAHPGIARTNLVSHVGGVAGWLNGLARPLLNDAEHGGLPTLFAATQEVGGNAYVGPDGIASVRGYPKVRRASRSAREPESAAALWDATVRIVGPDFSFALDRPS</sequence>
<evidence type="ECO:0000256" key="3">
    <source>
        <dbReference type="RuleBase" id="RU000363"/>
    </source>
</evidence>